<dbReference type="InterPro" id="IPR001305">
    <property type="entry name" value="HSP_DnaJ_Cys-rich_dom"/>
</dbReference>
<proteinExistence type="predicted"/>
<name>A0ABT8KV42_9BACT</name>
<reference evidence="1" key="1">
    <citation type="submission" date="2023-06" db="EMBL/GenBank/DDBJ databases">
        <title>Genomic of Parafulvivirga corallium.</title>
        <authorList>
            <person name="Wang G."/>
        </authorList>
    </citation>
    <scope>NUCLEOTIDE SEQUENCE</scope>
    <source>
        <strain evidence="1">BMA10</strain>
    </source>
</reference>
<dbReference type="PANTHER" id="PTHR15852:SF54">
    <property type="entry name" value="PROTEIN SSUH2 HOMOLOG"/>
    <property type="match status" value="1"/>
</dbReference>
<sequence length="238" mass="27141">MLLKLLRLTFIFMLFAFAHAGYAQNPVIIDQEVRQLMDRAIEEMESGKYQKANTTFREMLDTKKVLPSNMSYLFSKTLYMIEQYHNSKNFLDKYLDLTGKAGDYYEEALALKRALNENIEEIKSCNFCNIFGYRLEHCDVCDGHGSLKAACYYCRGIGKTNCPTCLGKGVIITKNQFDVEEYESCHTCQTVGNVTCKVCSGKKVIDSQCPQCLGSGRSKTKEICDHLPHEHKETKLDN</sequence>
<accession>A0ABT8KV42</accession>
<dbReference type="Proteomes" id="UP001172082">
    <property type="component" value="Unassembled WGS sequence"/>
</dbReference>
<comment type="caution">
    <text evidence="1">The sequence shown here is derived from an EMBL/GenBank/DDBJ whole genome shotgun (WGS) entry which is preliminary data.</text>
</comment>
<protein>
    <submittedName>
        <fullName evidence="1">Molecular chaperone DnaJ</fullName>
    </submittedName>
</protein>
<dbReference type="CDD" id="cd10719">
    <property type="entry name" value="DnaJ_zf"/>
    <property type="match status" value="1"/>
</dbReference>
<dbReference type="InterPro" id="IPR011990">
    <property type="entry name" value="TPR-like_helical_dom_sf"/>
</dbReference>
<evidence type="ECO:0000313" key="2">
    <source>
        <dbReference type="Proteomes" id="UP001172082"/>
    </source>
</evidence>
<gene>
    <name evidence="1" type="ORF">QQ008_24860</name>
</gene>
<evidence type="ECO:0000313" key="1">
    <source>
        <dbReference type="EMBL" id="MDN5204646.1"/>
    </source>
</evidence>
<organism evidence="1 2">
    <name type="scientific">Splendidivirga corallicola</name>
    <dbReference type="NCBI Taxonomy" id="3051826"/>
    <lineage>
        <taxon>Bacteria</taxon>
        <taxon>Pseudomonadati</taxon>
        <taxon>Bacteroidota</taxon>
        <taxon>Cytophagia</taxon>
        <taxon>Cytophagales</taxon>
        <taxon>Splendidivirgaceae</taxon>
        <taxon>Splendidivirga</taxon>
    </lineage>
</organism>
<dbReference type="EMBL" id="JAUJEA010000012">
    <property type="protein sequence ID" value="MDN5204646.1"/>
    <property type="molecule type" value="Genomic_DNA"/>
</dbReference>
<dbReference type="PANTHER" id="PTHR15852">
    <property type="entry name" value="PLASTID TRANSCRIPTIONALLY ACTIVE PROTEIN"/>
    <property type="match status" value="1"/>
</dbReference>
<keyword evidence="2" id="KW-1185">Reference proteome</keyword>
<dbReference type="SUPFAM" id="SSF57938">
    <property type="entry name" value="DnaJ/Hsp40 cysteine-rich domain"/>
    <property type="match status" value="1"/>
</dbReference>
<dbReference type="InterPro" id="IPR036410">
    <property type="entry name" value="HSP_DnaJ_Cys-rich_dom_sf"/>
</dbReference>
<dbReference type="SUPFAM" id="SSF48452">
    <property type="entry name" value="TPR-like"/>
    <property type="match status" value="1"/>
</dbReference>